<accession>A0ABV8R3H8</accession>
<dbReference type="EMBL" id="JBHSCQ010000022">
    <property type="protein sequence ID" value="MFC4266617.1"/>
    <property type="molecule type" value="Genomic_DNA"/>
</dbReference>
<gene>
    <name evidence="2" type="ORF">ACFOW9_13480</name>
</gene>
<dbReference type="PANTHER" id="PTHR43441:SF10">
    <property type="entry name" value="ACETYLTRANSFERASE"/>
    <property type="match status" value="1"/>
</dbReference>
<comment type="caution">
    <text evidence="2">The sequence shown here is derived from an EMBL/GenBank/DDBJ whole genome shotgun (WGS) entry which is preliminary data.</text>
</comment>
<dbReference type="RefSeq" id="WP_230066135.1">
    <property type="nucleotide sequence ID" value="NZ_BAABLL010000010.1"/>
</dbReference>
<dbReference type="Proteomes" id="UP001595773">
    <property type="component" value="Unassembled WGS sequence"/>
</dbReference>
<evidence type="ECO:0000313" key="2">
    <source>
        <dbReference type="EMBL" id="MFC4266617.1"/>
    </source>
</evidence>
<evidence type="ECO:0000259" key="1">
    <source>
        <dbReference type="PROSITE" id="PS51186"/>
    </source>
</evidence>
<dbReference type="Pfam" id="PF13302">
    <property type="entry name" value="Acetyltransf_3"/>
    <property type="match status" value="2"/>
</dbReference>
<feature type="domain" description="N-acetyltransferase" evidence="1">
    <location>
        <begin position="221"/>
        <end position="383"/>
    </location>
</feature>
<sequence>MGPVLREGSTAVRRFTAADAASFAAIHRDGLNIKWAGSDANMDLVKAAQLIEGPVADGWKTGLSLRFAVVDELDDVEQVVGTISLADVNRTADGGTASVGVKMLPAGRGRGSASRAIKLLCAYAFKQLGLEVLHWRTTVGNTASKMLAERCGFVLAAQVPGFGHVDGHIADGWLFAQTRPQWSRTQDRDKFGEAQHSARVPTSMGDLPIELSVPRLEQDNVVLRALHRGDAEKLVINCADAQAVRWTTVPLNYTAEHAEYFINTVVVDGWRSGATLTFAVAERASDRLLGTVDLQCKNPGSAAVGINFGPDARGTGSAEIAVRMLAAYAFDQLNFSYLHWSAMVPNWASRKLAWKLGFTLEGQIRGEYNDRGTPADHWVLTLASTDLRTPQVPWSGPAAPAR</sequence>
<dbReference type="PANTHER" id="PTHR43441">
    <property type="entry name" value="RIBOSOMAL-PROTEIN-SERINE ACETYLTRANSFERASE"/>
    <property type="match status" value="1"/>
</dbReference>
<keyword evidence="3" id="KW-1185">Reference proteome</keyword>
<feature type="domain" description="N-acetyltransferase" evidence="1">
    <location>
        <begin position="10"/>
        <end position="180"/>
    </location>
</feature>
<dbReference type="InterPro" id="IPR016181">
    <property type="entry name" value="Acyl_CoA_acyltransferase"/>
</dbReference>
<name>A0ABV8R3H8_9MICC</name>
<protein>
    <submittedName>
        <fullName evidence="2">GNAT family N-acetyltransferase</fullName>
        <ecNumber evidence="2">2.3.-.-</ecNumber>
    </submittedName>
</protein>
<evidence type="ECO:0000313" key="3">
    <source>
        <dbReference type="Proteomes" id="UP001595773"/>
    </source>
</evidence>
<keyword evidence="2" id="KW-0012">Acyltransferase</keyword>
<dbReference type="PROSITE" id="PS51186">
    <property type="entry name" value="GNAT"/>
    <property type="match status" value="2"/>
</dbReference>
<dbReference type="EC" id="2.3.-.-" evidence="2"/>
<dbReference type="SUPFAM" id="SSF55729">
    <property type="entry name" value="Acyl-CoA N-acyltransferases (Nat)"/>
    <property type="match status" value="2"/>
</dbReference>
<organism evidence="2 3">
    <name type="scientific">Arthrobacter cryoconiti</name>
    <dbReference type="NCBI Taxonomy" id="748907"/>
    <lineage>
        <taxon>Bacteria</taxon>
        <taxon>Bacillati</taxon>
        <taxon>Actinomycetota</taxon>
        <taxon>Actinomycetes</taxon>
        <taxon>Micrococcales</taxon>
        <taxon>Micrococcaceae</taxon>
        <taxon>Arthrobacter</taxon>
    </lineage>
</organism>
<dbReference type="Gene3D" id="3.40.630.30">
    <property type="match status" value="2"/>
</dbReference>
<dbReference type="GO" id="GO:0016746">
    <property type="term" value="F:acyltransferase activity"/>
    <property type="evidence" value="ECO:0007669"/>
    <property type="project" value="UniProtKB-KW"/>
</dbReference>
<keyword evidence="2" id="KW-0808">Transferase</keyword>
<reference evidence="3" key="1">
    <citation type="journal article" date="2019" name="Int. J. Syst. Evol. Microbiol.">
        <title>The Global Catalogue of Microorganisms (GCM) 10K type strain sequencing project: providing services to taxonomists for standard genome sequencing and annotation.</title>
        <authorList>
            <consortium name="The Broad Institute Genomics Platform"/>
            <consortium name="The Broad Institute Genome Sequencing Center for Infectious Disease"/>
            <person name="Wu L."/>
            <person name="Ma J."/>
        </authorList>
    </citation>
    <scope>NUCLEOTIDE SEQUENCE [LARGE SCALE GENOMIC DNA]</scope>
    <source>
        <strain evidence="3">CGMCC 1.10698</strain>
    </source>
</reference>
<dbReference type="InterPro" id="IPR000182">
    <property type="entry name" value="GNAT_dom"/>
</dbReference>
<proteinExistence type="predicted"/>
<dbReference type="InterPro" id="IPR051908">
    <property type="entry name" value="Ribosomal_N-acetyltransferase"/>
</dbReference>